<accession>A0A8H5AVA7</accession>
<dbReference type="PANTHER" id="PTHR38248:SF2">
    <property type="entry name" value="FUNK1 11"/>
    <property type="match status" value="1"/>
</dbReference>
<evidence type="ECO:0000313" key="3">
    <source>
        <dbReference type="Proteomes" id="UP000541558"/>
    </source>
</evidence>
<sequence>MEKSFSPDEVHTHVWDILRCVTLLWALGISHGDISLGNIMSTSPDEDGKKRVVLIDFDLAAVDQPGPLERSFERTNAKPFMAVELLSYAADEDEDEPVPHLLRHDIESIFWCLICYCREHRRWDWTLGTYQQVFEKKVACLFFTDPNKPDKYYIPPFQKYQSLWRATVLFLVQEDVIFRQECSVPPRVPRTVKDVLESCEALFPSPGGI</sequence>
<evidence type="ECO:0000259" key="1">
    <source>
        <dbReference type="Pfam" id="PF17667"/>
    </source>
</evidence>
<dbReference type="Proteomes" id="UP000541558">
    <property type="component" value="Unassembled WGS sequence"/>
</dbReference>
<dbReference type="OrthoDB" id="5569250at2759"/>
<dbReference type="InterPro" id="IPR011009">
    <property type="entry name" value="Kinase-like_dom_sf"/>
</dbReference>
<comment type="caution">
    <text evidence="2">The sequence shown here is derived from an EMBL/GenBank/DDBJ whole genome shotgun (WGS) entry which is preliminary data.</text>
</comment>
<dbReference type="Pfam" id="PF17667">
    <property type="entry name" value="Pkinase_fungal"/>
    <property type="match status" value="1"/>
</dbReference>
<reference evidence="2 3" key="1">
    <citation type="journal article" date="2020" name="ISME J.">
        <title>Uncovering the hidden diversity of litter-decomposition mechanisms in mushroom-forming fungi.</title>
        <authorList>
            <person name="Floudas D."/>
            <person name="Bentzer J."/>
            <person name="Ahren D."/>
            <person name="Johansson T."/>
            <person name="Persson P."/>
            <person name="Tunlid A."/>
        </authorList>
    </citation>
    <scope>NUCLEOTIDE SEQUENCE [LARGE SCALE GENOMIC DNA]</scope>
    <source>
        <strain evidence="2 3">CBS 175.51</strain>
    </source>
</reference>
<dbReference type="Gene3D" id="1.10.510.10">
    <property type="entry name" value="Transferase(Phosphotransferase) domain 1"/>
    <property type="match status" value="1"/>
</dbReference>
<dbReference type="PANTHER" id="PTHR38248">
    <property type="entry name" value="FUNK1 6"/>
    <property type="match status" value="1"/>
</dbReference>
<dbReference type="SUPFAM" id="SSF56112">
    <property type="entry name" value="Protein kinase-like (PK-like)"/>
    <property type="match status" value="1"/>
</dbReference>
<proteinExistence type="predicted"/>
<keyword evidence="3" id="KW-1185">Reference proteome</keyword>
<dbReference type="AlphaFoldDB" id="A0A8H5AVA7"/>
<dbReference type="InterPro" id="IPR040976">
    <property type="entry name" value="Pkinase_fungal"/>
</dbReference>
<dbReference type="EMBL" id="JAACJK010000225">
    <property type="protein sequence ID" value="KAF5311629.1"/>
    <property type="molecule type" value="Genomic_DNA"/>
</dbReference>
<gene>
    <name evidence="2" type="ORF">D9611_009447</name>
</gene>
<feature type="domain" description="Fungal-type protein kinase" evidence="1">
    <location>
        <begin position="23"/>
        <end position="117"/>
    </location>
</feature>
<organism evidence="2 3">
    <name type="scientific">Ephemerocybe angulata</name>
    <dbReference type="NCBI Taxonomy" id="980116"/>
    <lineage>
        <taxon>Eukaryota</taxon>
        <taxon>Fungi</taxon>
        <taxon>Dikarya</taxon>
        <taxon>Basidiomycota</taxon>
        <taxon>Agaricomycotina</taxon>
        <taxon>Agaricomycetes</taxon>
        <taxon>Agaricomycetidae</taxon>
        <taxon>Agaricales</taxon>
        <taxon>Agaricineae</taxon>
        <taxon>Psathyrellaceae</taxon>
        <taxon>Ephemerocybe</taxon>
    </lineage>
</organism>
<evidence type="ECO:0000313" key="2">
    <source>
        <dbReference type="EMBL" id="KAF5311629.1"/>
    </source>
</evidence>
<name>A0A8H5AVA7_9AGAR</name>
<protein>
    <recommendedName>
        <fullName evidence="1">Fungal-type protein kinase domain-containing protein</fullName>
    </recommendedName>
</protein>